<dbReference type="Proteomes" id="UP000677218">
    <property type="component" value="Unassembled WGS sequence"/>
</dbReference>
<feature type="domain" description="Cell envelope-related transcriptional attenuator" evidence="2">
    <location>
        <begin position="1"/>
        <end position="142"/>
    </location>
</feature>
<dbReference type="InterPro" id="IPR004474">
    <property type="entry name" value="LytR_CpsA_psr"/>
</dbReference>
<protein>
    <recommendedName>
        <fullName evidence="2">Cell envelope-related transcriptional attenuator domain-containing protein</fullName>
    </recommendedName>
</protein>
<organism evidence="3 4">
    <name type="scientific">Lactobacillus corticis</name>
    <dbReference type="NCBI Taxonomy" id="2201249"/>
    <lineage>
        <taxon>Bacteria</taxon>
        <taxon>Bacillati</taxon>
        <taxon>Bacillota</taxon>
        <taxon>Bacilli</taxon>
        <taxon>Lactobacillales</taxon>
        <taxon>Lactobacillaceae</taxon>
        <taxon>Lactobacillus</taxon>
    </lineage>
</organism>
<comment type="similarity">
    <text evidence="1">Belongs to the LytR/CpsA/Psr (LCP) family.</text>
</comment>
<comment type="caution">
    <text evidence="3">The sequence shown here is derived from an EMBL/GenBank/DDBJ whole genome shotgun (WGS) entry which is preliminary data.</text>
</comment>
<proteinExistence type="inferred from homology"/>
<dbReference type="PANTHER" id="PTHR33392">
    <property type="entry name" value="POLYISOPRENYL-TEICHOIC ACID--PEPTIDOGLYCAN TEICHOIC ACID TRANSFERASE TAGU"/>
    <property type="match status" value="1"/>
</dbReference>
<dbReference type="PANTHER" id="PTHR33392:SF6">
    <property type="entry name" value="POLYISOPRENYL-TEICHOIC ACID--PEPTIDOGLYCAN TEICHOIC ACID TRANSFERASE TAGU"/>
    <property type="match status" value="1"/>
</dbReference>
<dbReference type="InterPro" id="IPR050922">
    <property type="entry name" value="LytR/CpsA/Psr_CW_biosynth"/>
</dbReference>
<evidence type="ECO:0000259" key="2">
    <source>
        <dbReference type="Pfam" id="PF03816"/>
    </source>
</evidence>
<reference evidence="3" key="1">
    <citation type="submission" date="2020-08" db="EMBL/GenBank/DDBJ databases">
        <title>Taxonomic study for Lactobacillus species isolated from hardwood bark.</title>
        <authorList>
            <person name="Tohno M."/>
            <person name="Tanizawa Y."/>
        </authorList>
    </citation>
    <scope>NUCLEOTIDE SEQUENCE</scope>
    <source>
        <strain evidence="3">B40</strain>
    </source>
</reference>
<dbReference type="NCBIfam" id="TIGR00350">
    <property type="entry name" value="lytR_cpsA_psr"/>
    <property type="match status" value="1"/>
</dbReference>
<evidence type="ECO:0000313" key="4">
    <source>
        <dbReference type="Proteomes" id="UP000677218"/>
    </source>
</evidence>
<keyword evidence="4" id="KW-1185">Reference proteome</keyword>
<dbReference type="Pfam" id="PF03816">
    <property type="entry name" value="LytR_cpsA_psr"/>
    <property type="match status" value="1"/>
</dbReference>
<evidence type="ECO:0000256" key="1">
    <source>
        <dbReference type="ARBA" id="ARBA00006068"/>
    </source>
</evidence>
<evidence type="ECO:0000313" key="3">
    <source>
        <dbReference type="EMBL" id="GFZ26179.1"/>
    </source>
</evidence>
<dbReference type="EMBL" id="BMAY01000001">
    <property type="protein sequence ID" value="GFZ26179.1"/>
    <property type="molecule type" value="Genomic_DNA"/>
</dbReference>
<sequence length="227" mass="25318">MMITLNPKTHKTLIVSVPRDMKVNLPGYSQYSPSKINAAYTYGGVDETISVIKNEFSVPIYAYGLINMGGLEKAINQVGGVDVKSPLTFSYEGYSFKKNVTYHMNGKKALAFSRMRYDDPRGDYGRQERQRLVVMALLKESASYRTLLNNEFLDSVSKQVQTDLSLNSMLKLATSYRSALGTIKSDHAQGTTSNIDGVSFEVVSKSERQRVSNEVRKSLGLKTKTVE</sequence>
<dbReference type="AlphaFoldDB" id="A0A916QF72"/>
<gene>
    <name evidence="3" type="ORF">LCB40_00590</name>
</gene>
<accession>A0A916QF72</accession>
<name>A0A916QF72_9LACO</name>
<dbReference type="Gene3D" id="3.40.630.190">
    <property type="entry name" value="LCP protein"/>
    <property type="match status" value="1"/>
</dbReference>